<evidence type="ECO:0000313" key="2">
    <source>
        <dbReference type="Proteomes" id="UP001335648"/>
    </source>
</evidence>
<dbReference type="Proteomes" id="UP001335648">
    <property type="component" value="Unassembled WGS sequence"/>
</dbReference>
<dbReference type="AlphaFoldDB" id="A0AAN8CU83"/>
<evidence type="ECO:0000313" key="1">
    <source>
        <dbReference type="EMBL" id="KAK5910445.1"/>
    </source>
</evidence>
<accession>A0AAN8CU83</accession>
<comment type="caution">
    <text evidence="1">The sequence shown here is derived from an EMBL/GenBank/DDBJ whole genome shotgun (WGS) entry which is preliminary data.</text>
</comment>
<protein>
    <submittedName>
        <fullName evidence="1">Uncharacterized protein</fullName>
    </submittedName>
</protein>
<keyword evidence="2" id="KW-1185">Reference proteome</keyword>
<name>A0AAN8CU83_9TELE</name>
<sequence>MPDLKPCRPSRHSGSGGNFPWANVYVMWKAENPGEPAELRPKHTGASCLQLSQKPQPLQFLMHKSSRL</sequence>
<proteinExistence type="predicted"/>
<dbReference type="EMBL" id="JAULUE010002048">
    <property type="protein sequence ID" value="KAK5910445.1"/>
    <property type="molecule type" value="Genomic_DNA"/>
</dbReference>
<gene>
    <name evidence="1" type="ORF">CesoFtcFv8_004278</name>
</gene>
<organism evidence="1 2">
    <name type="scientific">Champsocephalus esox</name>
    <name type="common">pike icefish</name>
    <dbReference type="NCBI Taxonomy" id="159716"/>
    <lineage>
        <taxon>Eukaryota</taxon>
        <taxon>Metazoa</taxon>
        <taxon>Chordata</taxon>
        <taxon>Craniata</taxon>
        <taxon>Vertebrata</taxon>
        <taxon>Euteleostomi</taxon>
        <taxon>Actinopterygii</taxon>
        <taxon>Neopterygii</taxon>
        <taxon>Teleostei</taxon>
        <taxon>Neoteleostei</taxon>
        <taxon>Acanthomorphata</taxon>
        <taxon>Eupercaria</taxon>
        <taxon>Perciformes</taxon>
        <taxon>Notothenioidei</taxon>
        <taxon>Channichthyidae</taxon>
        <taxon>Champsocephalus</taxon>
    </lineage>
</organism>
<reference evidence="1 2" key="1">
    <citation type="journal article" date="2023" name="Mol. Biol. Evol.">
        <title>Genomics of Secondarily Temperate Adaptation in the Only Non-Antarctic Icefish.</title>
        <authorList>
            <person name="Rivera-Colon A.G."/>
            <person name="Rayamajhi N."/>
            <person name="Minhas B.F."/>
            <person name="Madrigal G."/>
            <person name="Bilyk K.T."/>
            <person name="Yoon V."/>
            <person name="Hune M."/>
            <person name="Gregory S."/>
            <person name="Cheng C.H.C."/>
            <person name="Catchen J.M."/>
        </authorList>
    </citation>
    <scope>NUCLEOTIDE SEQUENCE [LARGE SCALE GENOMIC DNA]</scope>
    <source>
        <strain evidence="1">JC2023a</strain>
    </source>
</reference>